<protein>
    <submittedName>
        <fullName evidence="2">Uncharacterized protein</fullName>
    </submittedName>
</protein>
<evidence type="ECO:0000313" key="2">
    <source>
        <dbReference type="EMBL" id="MDX8418595.1"/>
    </source>
</evidence>
<keyword evidence="1" id="KW-0472">Membrane</keyword>
<gene>
    <name evidence="2" type="ORF">MOZ60_00640</name>
</gene>
<keyword evidence="1" id="KW-1133">Transmembrane helix</keyword>
<proteinExistence type="predicted"/>
<keyword evidence="1" id="KW-0812">Transmembrane</keyword>
<comment type="caution">
    <text evidence="2">The sequence shown here is derived from an EMBL/GenBank/DDBJ whole genome shotgun (WGS) entry which is preliminary data.</text>
</comment>
<sequence>MGKICRPLYTPVMILIQMIVPFAVLLWFKNHAAMLSRPAWYDSAAVHAIHPHQILWHG</sequence>
<reference evidence="2 3" key="1">
    <citation type="submission" date="2022-03" db="EMBL/GenBank/DDBJ databases">
        <title>Novel taxa within the pig intestine.</title>
        <authorList>
            <person name="Wylensek D."/>
            <person name="Bishof K."/>
            <person name="Afrizal A."/>
            <person name="Clavel T."/>
        </authorList>
    </citation>
    <scope>NUCLEOTIDE SEQUENCE [LARGE SCALE GENOMIC DNA]</scope>
    <source>
        <strain evidence="2 3">CLA-KB-P133</strain>
    </source>
</reference>
<organism evidence="2 3">
    <name type="scientific">Grylomicrobium aquisgranensis</name>
    <dbReference type="NCBI Taxonomy" id="2926318"/>
    <lineage>
        <taxon>Bacteria</taxon>
        <taxon>Bacillati</taxon>
        <taxon>Bacillota</taxon>
        <taxon>Erysipelotrichia</taxon>
        <taxon>Erysipelotrichales</taxon>
        <taxon>Erysipelotrichaceae</taxon>
        <taxon>Grylomicrobium</taxon>
    </lineage>
</organism>
<dbReference type="RefSeq" id="WP_370595283.1">
    <property type="nucleotide sequence ID" value="NZ_JALBUR010000001.1"/>
</dbReference>
<evidence type="ECO:0000256" key="1">
    <source>
        <dbReference type="SAM" id="Phobius"/>
    </source>
</evidence>
<feature type="transmembrane region" description="Helical" evidence="1">
    <location>
        <begin position="12"/>
        <end position="28"/>
    </location>
</feature>
<name>A0AB35TZP7_9FIRM</name>
<evidence type="ECO:0000313" key="3">
    <source>
        <dbReference type="Proteomes" id="UP001286174"/>
    </source>
</evidence>
<accession>A0AB35TZP7</accession>
<dbReference type="AlphaFoldDB" id="A0AB35TZP7"/>
<dbReference type="EMBL" id="JALBUR010000001">
    <property type="protein sequence ID" value="MDX8418595.1"/>
    <property type="molecule type" value="Genomic_DNA"/>
</dbReference>
<keyword evidence="3" id="KW-1185">Reference proteome</keyword>
<dbReference type="Proteomes" id="UP001286174">
    <property type="component" value="Unassembled WGS sequence"/>
</dbReference>